<reference evidence="8 9" key="1">
    <citation type="submission" date="2015-09" db="EMBL/GenBank/DDBJ databases">
        <title>Draft genome sequence of Kouleothrix aurantiaca JCM 19913.</title>
        <authorList>
            <person name="Hemp J."/>
        </authorList>
    </citation>
    <scope>NUCLEOTIDE SEQUENCE [LARGE SCALE GENOMIC DNA]</scope>
    <source>
        <strain evidence="8 9">COM-B</strain>
    </source>
</reference>
<accession>A0A0P9D8J8</accession>
<dbReference type="AlphaFoldDB" id="A0A0P9D8J8"/>
<dbReference type="InterPro" id="IPR008969">
    <property type="entry name" value="CarboxyPept-like_regulatory"/>
</dbReference>
<name>A0A0P9D8J8_9CHLR</name>
<comment type="similarity">
    <text evidence="1 5">Belongs to the peptidase S8 family.</text>
</comment>
<keyword evidence="9" id="KW-1185">Reference proteome</keyword>
<dbReference type="PROSITE" id="PS51892">
    <property type="entry name" value="SUBTILASE"/>
    <property type="match status" value="1"/>
</dbReference>
<proteinExistence type="inferred from homology"/>
<dbReference type="GO" id="GO:0006508">
    <property type="term" value="P:proteolysis"/>
    <property type="evidence" value="ECO:0007669"/>
    <property type="project" value="UniProtKB-KW"/>
</dbReference>
<comment type="caution">
    <text evidence="8">The sequence shown here is derived from an EMBL/GenBank/DDBJ whole genome shotgun (WGS) entry which is preliminary data.</text>
</comment>
<dbReference type="Pfam" id="PF00082">
    <property type="entry name" value="Peptidase_S8"/>
    <property type="match status" value="1"/>
</dbReference>
<dbReference type="InterPro" id="IPR000209">
    <property type="entry name" value="Peptidase_S8/S53_dom"/>
</dbReference>
<dbReference type="Gene3D" id="3.40.50.200">
    <property type="entry name" value="Peptidase S8/S53 domain"/>
    <property type="match status" value="1"/>
</dbReference>
<dbReference type="PANTHER" id="PTHR43806">
    <property type="entry name" value="PEPTIDASE S8"/>
    <property type="match status" value="1"/>
</dbReference>
<dbReference type="PATRIC" id="fig|186479.3.peg.10272"/>
<dbReference type="InterPro" id="IPR023828">
    <property type="entry name" value="Peptidase_S8_Ser-AS"/>
</dbReference>
<evidence type="ECO:0000256" key="6">
    <source>
        <dbReference type="SAM" id="SignalP"/>
    </source>
</evidence>
<keyword evidence="6" id="KW-0732">Signal</keyword>
<feature type="signal peptide" evidence="6">
    <location>
        <begin position="1"/>
        <end position="19"/>
    </location>
</feature>
<feature type="non-terminal residue" evidence="8">
    <location>
        <position position="1"/>
    </location>
</feature>
<dbReference type="SUPFAM" id="SSF49464">
    <property type="entry name" value="Carboxypeptidase regulatory domain-like"/>
    <property type="match status" value="1"/>
</dbReference>
<organism evidence="8 9">
    <name type="scientific">Kouleothrix aurantiaca</name>
    <dbReference type="NCBI Taxonomy" id="186479"/>
    <lineage>
        <taxon>Bacteria</taxon>
        <taxon>Bacillati</taxon>
        <taxon>Chloroflexota</taxon>
        <taxon>Chloroflexia</taxon>
        <taxon>Chloroflexales</taxon>
        <taxon>Roseiflexineae</taxon>
        <taxon>Roseiflexaceae</taxon>
        <taxon>Kouleothrix</taxon>
    </lineage>
</organism>
<dbReference type="PROSITE" id="PS00138">
    <property type="entry name" value="SUBTILASE_SER"/>
    <property type="match status" value="1"/>
</dbReference>
<gene>
    <name evidence="8" type="ORF">SE17_19665</name>
</gene>
<keyword evidence="3" id="KW-0378">Hydrolase</keyword>
<evidence type="ECO:0000256" key="4">
    <source>
        <dbReference type="ARBA" id="ARBA00022825"/>
    </source>
</evidence>
<comment type="caution">
    <text evidence="5">Lacks conserved residue(s) required for the propagation of feature annotation.</text>
</comment>
<dbReference type="InterPro" id="IPR036852">
    <property type="entry name" value="Peptidase_S8/S53_dom_sf"/>
</dbReference>
<evidence type="ECO:0000256" key="1">
    <source>
        <dbReference type="ARBA" id="ARBA00011073"/>
    </source>
</evidence>
<dbReference type="Proteomes" id="UP000050509">
    <property type="component" value="Unassembled WGS sequence"/>
</dbReference>
<evidence type="ECO:0000256" key="3">
    <source>
        <dbReference type="ARBA" id="ARBA00022801"/>
    </source>
</evidence>
<protein>
    <recommendedName>
        <fullName evidence="7">Peptidase S8/S53 domain-containing protein</fullName>
    </recommendedName>
</protein>
<dbReference type="Gene3D" id="2.60.40.1120">
    <property type="entry name" value="Carboxypeptidase-like, regulatory domain"/>
    <property type="match status" value="1"/>
</dbReference>
<dbReference type="GO" id="GO:0004252">
    <property type="term" value="F:serine-type endopeptidase activity"/>
    <property type="evidence" value="ECO:0007669"/>
    <property type="project" value="InterPro"/>
</dbReference>
<feature type="chain" id="PRO_5006156166" description="Peptidase S8/S53 domain-containing protein" evidence="6">
    <location>
        <begin position="20"/>
        <end position="623"/>
    </location>
</feature>
<keyword evidence="2" id="KW-0645">Protease</keyword>
<dbReference type="EMBL" id="LJCR01000806">
    <property type="protein sequence ID" value="KPV51712.1"/>
    <property type="molecule type" value="Genomic_DNA"/>
</dbReference>
<dbReference type="Pfam" id="PF13620">
    <property type="entry name" value="CarboxypepD_reg"/>
    <property type="match status" value="1"/>
</dbReference>
<dbReference type="InterPro" id="IPR050131">
    <property type="entry name" value="Peptidase_S8_subtilisin-like"/>
</dbReference>
<sequence length="623" mass="66165">WYAGYVAAWRAAGIFPVFAAGNTGSACGSINSPGDYADVFGVGATDERDIATWFSARGPTVDGRHKPDVVAPGGGESILSTSNGDGLDYRTLQGTSMAAPLVAGTVALMWSANPSLLGDYERTVALIKGSARPLRDDSCGDGQQVPNNVYGYGRVDAYAAVQRARVDVPWLSVSALPGQLVPGASGNVQLRFDASRVPGPGTYQARVELFATLTTLPQSVDITFSVGAASGQAVLSGRVVADDTGAPVAAQVSVAGGQAVDTDADGNFTLVVAPGSFQLRVSAPSFLPYQRAISVAGDARLPDVRLRPGYPELALAHPSLDLALNFAQTRSVTITLANNGPQPLEYSARVLPGSFAVQHSDAPGGLDYQWIDLPSSARQIVLRGKPYSDTVSLGFPFPFYGSTYTETLAAADGFLSFSLPIGEYIKPATGCFPDTAFLYREIAPFRTDIDLARGGAIRYATTNGRRAFVISYENVRLAGSAPETYSFQVILHDDGRIVYQYRDIPLLPDSVAVGVQQTTLDYQSIGCGSAAPIAAGLAIELRPQYEPAAWLALSEEGGTVPANGRHAMRATVHWVYPGPLPQQARIELRSSDPLRRIVLLPLTLDARPAPNARWMPMINRPWE</sequence>
<evidence type="ECO:0000313" key="9">
    <source>
        <dbReference type="Proteomes" id="UP000050509"/>
    </source>
</evidence>
<feature type="domain" description="Peptidase S8/S53" evidence="7">
    <location>
        <begin position="8"/>
        <end position="153"/>
    </location>
</feature>
<evidence type="ECO:0000313" key="8">
    <source>
        <dbReference type="EMBL" id="KPV51712.1"/>
    </source>
</evidence>
<evidence type="ECO:0000256" key="2">
    <source>
        <dbReference type="ARBA" id="ARBA00022670"/>
    </source>
</evidence>
<dbReference type="PANTHER" id="PTHR43806:SF11">
    <property type="entry name" value="CEREVISIN-RELATED"/>
    <property type="match status" value="1"/>
</dbReference>
<dbReference type="SUPFAM" id="SSF52743">
    <property type="entry name" value="Subtilisin-like"/>
    <property type="match status" value="1"/>
</dbReference>
<evidence type="ECO:0000256" key="5">
    <source>
        <dbReference type="PROSITE-ProRule" id="PRU01240"/>
    </source>
</evidence>
<evidence type="ECO:0000259" key="7">
    <source>
        <dbReference type="Pfam" id="PF00082"/>
    </source>
</evidence>
<keyword evidence="4" id="KW-0720">Serine protease</keyword>